<dbReference type="RefSeq" id="WP_368503177.1">
    <property type="nucleotide sequence ID" value="NZ_CP162551.1"/>
</dbReference>
<dbReference type="SUPFAM" id="SSF160424">
    <property type="entry name" value="BH3703-like"/>
    <property type="match status" value="1"/>
</dbReference>
<proteinExistence type="predicted"/>
<dbReference type="Pfam" id="PF04634">
    <property type="entry name" value="YezG-like"/>
    <property type="match status" value="1"/>
</dbReference>
<sequence length="178" mass="21171">MENELETHFEKISTKIISMIPEPWSLVKLFAYVQDESLTSFFYYKSKNGNQVVYSYDIPSLFPLNKEKFEEDDQELIFMIDDLTDAFLETNQELWKSFTLTIIDDGKLKIEYNYDEEFENSLIAQIVWTYHHFGLKPNSKYELELLINYLEKHTQTNYSIGIVEGCETIRGNKKWKKS</sequence>
<gene>
    <name evidence="1" type="ORF">AB3N04_13025</name>
</gene>
<dbReference type="Gene3D" id="3.30.500.20">
    <property type="entry name" value="BH3703-like domains"/>
    <property type="match status" value="1"/>
</dbReference>
<organism evidence="1">
    <name type="scientific">Alkalihalophilus sp. As8PL</name>
    <dbReference type="NCBI Taxonomy" id="3237103"/>
    <lineage>
        <taxon>Bacteria</taxon>
        <taxon>Bacillati</taxon>
        <taxon>Bacillota</taxon>
        <taxon>Bacilli</taxon>
        <taxon>Bacillales</taxon>
        <taxon>Bacillaceae</taxon>
        <taxon>Alkalihalophilus</taxon>
    </lineage>
</organism>
<dbReference type="AlphaFoldDB" id="A0AB39BQ25"/>
<evidence type="ECO:0000313" key="1">
    <source>
        <dbReference type="EMBL" id="XDI35633.1"/>
    </source>
</evidence>
<dbReference type="InterPro" id="IPR036170">
    <property type="entry name" value="YezG-like_sf"/>
</dbReference>
<dbReference type="InterPro" id="IPR006728">
    <property type="entry name" value="YezG-like"/>
</dbReference>
<protein>
    <submittedName>
        <fullName evidence="1">Immunity protein YezG family protein</fullName>
    </submittedName>
</protein>
<name>A0AB39BQ25_9BACI</name>
<dbReference type="EMBL" id="CP162551">
    <property type="protein sequence ID" value="XDI35633.1"/>
    <property type="molecule type" value="Genomic_DNA"/>
</dbReference>
<accession>A0AB39BQ25</accession>
<dbReference type="NCBIfam" id="TIGR01741">
    <property type="entry name" value="staph_tand_hypo"/>
    <property type="match status" value="1"/>
</dbReference>
<reference evidence="1" key="1">
    <citation type="submission" date="2024-07" db="EMBL/GenBank/DDBJ databases">
        <title>Identification and characteristics of an arsenic-resistant bacterial isolate, which belongs to a novel species.</title>
        <authorList>
            <person name="Juszczyk A."/>
            <person name="Kowalczyk A."/>
            <person name="Was K."/>
            <person name="Kosowicz W."/>
            <person name="Budzyn A."/>
            <person name="Latowski D."/>
        </authorList>
    </citation>
    <scope>NUCLEOTIDE SEQUENCE</scope>
    <source>
        <strain evidence="1">As8PL</strain>
    </source>
</reference>